<comment type="caution">
    <text evidence="1">The sequence shown here is derived from an EMBL/GenBank/DDBJ whole genome shotgun (WGS) entry which is preliminary data.</text>
</comment>
<reference evidence="1 2" key="2">
    <citation type="submission" date="2018-12" db="EMBL/GenBank/DDBJ databases">
        <title>Rhizobacter gummiphilus sp. nov., a rubber-degrading bacterium isolated from the soil of a botanical garden in Japan.</title>
        <authorList>
            <person name="Shunsuke S.S."/>
        </authorList>
    </citation>
    <scope>NUCLEOTIDE SEQUENCE [LARGE SCALE GENOMIC DNA]</scope>
    <source>
        <strain evidence="1 2">S-16</strain>
    </source>
</reference>
<accession>A0A3N7HI21</accession>
<evidence type="ECO:0000313" key="1">
    <source>
        <dbReference type="EMBL" id="RQP21678.1"/>
    </source>
</evidence>
<dbReference type="EMBL" id="QUSW01000010">
    <property type="protein sequence ID" value="RQP21678.1"/>
    <property type="molecule type" value="Genomic_DNA"/>
</dbReference>
<reference evidence="1 2" key="1">
    <citation type="submission" date="2018-08" db="EMBL/GenBank/DDBJ databases">
        <authorList>
            <person name="Khan S.A."/>
            <person name="Jeon C.O."/>
            <person name="Chun B.H."/>
            <person name="Jeong S.E."/>
        </authorList>
    </citation>
    <scope>NUCLEOTIDE SEQUENCE [LARGE SCALE GENOMIC DNA]</scope>
    <source>
        <strain evidence="1 2">S-16</strain>
    </source>
</reference>
<protein>
    <submittedName>
        <fullName evidence="1">Uncharacterized protein</fullName>
    </submittedName>
</protein>
<sequence length="62" mass="6969">MKLLNVPSAYINAPATADKPRRSFFTSSLEDRDWFGSSHDLAEGLMVREVFETIPAELLDLV</sequence>
<proteinExistence type="predicted"/>
<dbReference type="Proteomes" id="UP000267464">
    <property type="component" value="Unassembled WGS sequence"/>
</dbReference>
<name>A0A3N7HI21_9BURK</name>
<dbReference type="RefSeq" id="WP_124543621.1">
    <property type="nucleotide sequence ID" value="NZ_QUSW01000010.1"/>
</dbReference>
<gene>
    <name evidence="1" type="ORF">DZC73_27645</name>
</gene>
<keyword evidence="2" id="KW-1185">Reference proteome</keyword>
<dbReference type="AlphaFoldDB" id="A0A3N7HI21"/>
<organism evidence="1 2">
    <name type="scientific">Piscinibacter terrae</name>
    <dbReference type="NCBI Taxonomy" id="2496871"/>
    <lineage>
        <taxon>Bacteria</taxon>
        <taxon>Pseudomonadati</taxon>
        <taxon>Pseudomonadota</taxon>
        <taxon>Betaproteobacteria</taxon>
        <taxon>Burkholderiales</taxon>
        <taxon>Sphaerotilaceae</taxon>
        <taxon>Piscinibacter</taxon>
    </lineage>
</organism>
<evidence type="ECO:0000313" key="2">
    <source>
        <dbReference type="Proteomes" id="UP000267464"/>
    </source>
</evidence>